<comment type="caution">
    <text evidence="3">The sequence shown here is derived from an EMBL/GenBank/DDBJ whole genome shotgun (WGS) entry which is preliminary data.</text>
</comment>
<keyword evidence="1" id="KW-0694">RNA-binding</keyword>
<evidence type="ECO:0000256" key="1">
    <source>
        <dbReference type="PROSITE-ProRule" id="PRU00182"/>
    </source>
</evidence>
<dbReference type="OrthoDB" id="9812787at2"/>
<feature type="domain" description="RNA-binding S4" evidence="2">
    <location>
        <begin position="184"/>
        <end position="251"/>
    </location>
</feature>
<dbReference type="PANTHER" id="PTHR13633">
    <property type="entry name" value="MITOCHONDRIAL TRANSCRIPTION RESCUE FACTOR 1"/>
    <property type="match status" value="1"/>
</dbReference>
<dbReference type="Gene3D" id="3.10.290.10">
    <property type="entry name" value="RNA-binding S4 domain"/>
    <property type="match status" value="1"/>
</dbReference>
<dbReference type="GO" id="GO:0003723">
    <property type="term" value="F:RNA binding"/>
    <property type="evidence" value="ECO:0007669"/>
    <property type="project" value="UniProtKB-KW"/>
</dbReference>
<dbReference type="SUPFAM" id="SSF55174">
    <property type="entry name" value="Alpha-L RNA-binding motif"/>
    <property type="match status" value="1"/>
</dbReference>
<dbReference type="InterPro" id="IPR036986">
    <property type="entry name" value="S4_RNA-bd_sf"/>
</dbReference>
<keyword evidence="4" id="KW-1185">Reference proteome</keyword>
<dbReference type="EMBL" id="NGKA01000006">
    <property type="protein sequence ID" value="RSU13064.1"/>
    <property type="molecule type" value="Genomic_DNA"/>
</dbReference>
<name>A0A430AYE4_9ENTE</name>
<dbReference type="InterPro" id="IPR048443">
    <property type="entry name" value="RqcP2_N"/>
</dbReference>
<sequence length="261" mass="30547">MEVNVYQHFRKDEHPFLDSINDWIYQVDHFYSPFLTDFLDPRQQFLLETMLRTSSDELLLSFNGGYKDAERKRGLIYPSYYQPTAEDYEIAIYEILYPKKFAELKHRNILGSLLGTGIKREYFGDILTDGDRWQFFISGNVQNYVVPQLTKIGNISVRLEERTAGDIILPQDNWEMATITVSSLRVDVLISEIFQISRQKAKSLVESNKVRINWSIVERADSMIEVADTVSVRGYGRFRFEQMDGKTRKEKFRLIVGVIKN</sequence>
<dbReference type="AlphaFoldDB" id="A0A430AYE4"/>
<dbReference type="Gene3D" id="3.30.1370.160">
    <property type="match status" value="1"/>
</dbReference>
<dbReference type="Pfam" id="PF17774">
    <property type="entry name" value="YlmH_RBD"/>
    <property type="match status" value="1"/>
</dbReference>
<dbReference type="InterPro" id="IPR002942">
    <property type="entry name" value="S4_RNA-bd"/>
</dbReference>
<dbReference type="CDD" id="cd00165">
    <property type="entry name" value="S4"/>
    <property type="match status" value="1"/>
</dbReference>
<dbReference type="Gene3D" id="3.30.70.330">
    <property type="match status" value="1"/>
</dbReference>
<dbReference type="InterPro" id="IPR040591">
    <property type="entry name" value="RqcP2_RBD"/>
</dbReference>
<dbReference type="PROSITE" id="PS50889">
    <property type="entry name" value="S4"/>
    <property type="match status" value="1"/>
</dbReference>
<dbReference type="SMART" id="SM00363">
    <property type="entry name" value="S4"/>
    <property type="match status" value="1"/>
</dbReference>
<evidence type="ECO:0000259" key="2">
    <source>
        <dbReference type="SMART" id="SM00363"/>
    </source>
</evidence>
<organism evidence="3 4">
    <name type="scientific">Vagococcus elongatus</name>
    <dbReference type="NCBI Taxonomy" id="180344"/>
    <lineage>
        <taxon>Bacteria</taxon>
        <taxon>Bacillati</taxon>
        <taxon>Bacillota</taxon>
        <taxon>Bacilli</taxon>
        <taxon>Lactobacillales</taxon>
        <taxon>Enterococcaceae</taxon>
        <taxon>Vagococcus</taxon>
    </lineage>
</organism>
<gene>
    <name evidence="3" type="ORF">CBF29_05185</name>
</gene>
<evidence type="ECO:0000313" key="3">
    <source>
        <dbReference type="EMBL" id="RSU13064.1"/>
    </source>
</evidence>
<dbReference type="RefSeq" id="WP_126808089.1">
    <property type="nucleotide sequence ID" value="NZ_NGKA01000006.1"/>
</dbReference>
<dbReference type="Proteomes" id="UP000287605">
    <property type="component" value="Unassembled WGS sequence"/>
</dbReference>
<proteinExistence type="predicted"/>
<dbReference type="InterPro" id="IPR012677">
    <property type="entry name" value="Nucleotide-bd_a/b_plait_sf"/>
</dbReference>
<evidence type="ECO:0000313" key="4">
    <source>
        <dbReference type="Proteomes" id="UP000287605"/>
    </source>
</evidence>
<protein>
    <submittedName>
        <fullName evidence="3">RNA-binding protein</fullName>
    </submittedName>
</protein>
<reference evidence="3 4" key="1">
    <citation type="submission" date="2017-05" db="EMBL/GenBank/DDBJ databases">
        <title>Vagococcus spp. assemblies.</title>
        <authorList>
            <person name="Gulvik C.A."/>
        </authorList>
    </citation>
    <scope>NUCLEOTIDE SEQUENCE [LARGE SCALE GENOMIC DNA]</scope>
    <source>
        <strain evidence="3 4">CCUG 51432</strain>
    </source>
</reference>
<dbReference type="Pfam" id="PF21278">
    <property type="entry name" value="YlmH_1st"/>
    <property type="match status" value="1"/>
</dbReference>
<accession>A0A430AYE4</accession>
<dbReference type="PANTHER" id="PTHR13633:SF3">
    <property type="entry name" value="MITOCHONDRIAL TRANSCRIPTION RESCUE FACTOR 1"/>
    <property type="match status" value="1"/>
</dbReference>